<sequence length="260" mass="28974">MLGHSTASACINHLSNSSAGFVFYCPLSHSRVPACMSTCTPLLPFLPYAFFVTNTAIISTQSYNTQPSPSQNFPQSSTHTAQEPIVNAKIRPISEATDARLVHWRDFPSESRPTIAAQASWSIVVGSQHDLHALATRTTRRWPWIFGHAHAFPTVLLGDKFFEGIESQLCDVAVRKVVYLNRLSYVRASCFTLPFSQLLSSAVQRSLDPGPIGFAWTRDQLWIDRIGDPVVRMDASTSQRCDERFARSTGRSMWVRALTP</sequence>
<keyword evidence="2" id="KW-1185">Reference proteome</keyword>
<dbReference type="Proteomes" id="UP000800035">
    <property type="component" value="Unassembled WGS sequence"/>
</dbReference>
<proteinExistence type="predicted"/>
<reference evidence="1" key="1">
    <citation type="journal article" date="2020" name="Stud. Mycol.">
        <title>101 Dothideomycetes genomes: a test case for predicting lifestyles and emergence of pathogens.</title>
        <authorList>
            <person name="Haridas S."/>
            <person name="Albert R."/>
            <person name="Binder M."/>
            <person name="Bloem J."/>
            <person name="Labutti K."/>
            <person name="Salamov A."/>
            <person name="Andreopoulos B."/>
            <person name="Baker S."/>
            <person name="Barry K."/>
            <person name="Bills G."/>
            <person name="Bluhm B."/>
            <person name="Cannon C."/>
            <person name="Castanera R."/>
            <person name="Culley D."/>
            <person name="Daum C."/>
            <person name="Ezra D."/>
            <person name="Gonzalez J."/>
            <person name="Henrissat B."/>
            <person name="Kuo A."/>
            <person name="Liang C."/>
            <person name="Lipzen A."/>
            <person name="Lutzoni F."/>
            <person name="Magnuson J."/>
            <person name="Mondo S."/>
            <person name="Nolan M."/>
            <person name="Ohm R."/>
            <person name="Pangilinan J."/>
            <person name="Park H.-J."/>
            <person name="Ramirez L."/>
            <person name="Alfaro M."/>
            <person name="Sun H."/>
            <person name="Tritt A."/>
            <person name="Yoshinaga Y."/>
            <person name="Zwiers L.-H."/>
            <person name="Turgeon B."/>
            <person name="Goodwin S."/>
            <person name="Spatafora J."/>
            <person name="Crous P."/>
            <person name="Grigoriev I."/>
        </authorList>
    </citation>
    <scope>NUCLEOTIDE SEQUENCE</scope>
    <source>
        <strain evidence="1">CBS 675.92</strain>
    </source>
</reference>
<evidence type="ECO:0000313" key="1">
    <source>
        <dbReference type="EMBL" id="KAF1951919.1"/>
    </source>
</evidence>
<evidence type="ECO:0000313" key="2">
    <source>
        <dbReference type="Proteomes" id="UP000800035"/>
    </source>
</evidence>
<dbReference type="EMBL" id="ML977014">
    <property type="protein sequence ID" value="KAF1951919.1"/>
    <property type="molecule type" value="Genomic_DNA"/>
</dbReference>
<protein>
    <submittedName>
        <fullName evidence="1">Uncharacterized protein</fullName>
    </submittedName>
</protein>
<organism evidence="1 2">
    <name type="scientific">Byssothecium circinans</name>
    <dbReference type="NCBI Taxonomy" id="147558"/>
    <lineage>
        <taxon>Eukaryota</taxon>
        <taxon>Fungi</taxon>
        <taxon>Dikarya</taxon>
        <taxon>Ascomycota</taxon>
        <taxon>Pezizomycotina</taxon>
        <taxon>Dothideomycetes</taxon>
        <taxon>Pleosporomycetidae</taxon>
        <taxon>Pleosporales</taxon>
        <taxon>Massarineae</taxon>
        <taxon>Massarinaceae</taxon>
        <taxon>Byssothecium</taxon>
    </lineage>
</organism>
<dbReference type="AlphaFoldDB" id="A0A6A5TJN1"/>
<accession>A0A6A5TJN1</accession>
<gene>
    <name evidence="1" type="ORF">CC80DRAFT_189900</name>
</gene>
<name>A0A6A5TJN1_9PLEO</name>